<proteinExistence type="predicted"/>
<evidence type="ECO:0008006" key="4">
    <source>
        <dbReference type="Google" id="ProtNLM"/>
    </source>
</evidence>
<gene>
    <name evidence="2" type="ORF">NP493_1790g00017</name>
</gene>
<accession>A0AAD9JT69</accession>
<evidence type="ECO:0000256" key="1">
    <source>
        <dbReference type="SAM" id="MobiDB-lite"/>
    </source>
</evidence>
<protein>
    <recommendedName>
        <fullName evidence="4">FAM21/CAPZIP domain-containing protein</fullName>
    </recommendedName>
</protein>
<sequence length="129" mass="13961">MTLFQLTCHCTDLVFQADIFGATSRPIRHQPRKAVTRDEDIFADDTDIFADLPSSKSRSKKAKPSTGQTKSLFSSDDVDDIFADVPSKPKSKVKKSPTPAKAASAPKGASIFDDESPSIFDDPLNALGN</sequence>
<organism evidence="2 3">
    <name type="scientific">Ridgeia piscesae</name>
    <name type="common">Tubeworm</name>
    <dbReference type="NCBI Taxonomy" id="27915"/>
    <lineage>
        <taxon>Eukaryota</taxon>
        <taxon>Metazoa</taxon>
        <taxon>Spiralia</taxon>
        <taxon>Lophotrochozoa</taxon>
        <taxon>Annelida</taxon>
        <taxon>Polychaeta</taxon>
        <taxon>Sedentaria</taxon>
        <taxon>Canalipalpata</taxon>
        <taxon>Sabellida</taxon>
        <taxon>Siboglinidae</taxon>
        <taxon>Ridgeia</taxon>
    </lineage>
</organism>
<comment type="caution">
    <text evidence="2">The sequence shown here is derived from an EMBL/GenBank/DDBJ whole genome shotgun (WGS) entry which is preliminary data.</text>
</comment>
<evidence type="ECO:0000313" key="3">
    <source>
        <dbReference type="Proteomes" id="UP001209878"/>
    </source>
</evidence>
<evidence type="ECO:0000313" key="2">
    <source>
        <dbReference type="EMBL" id="KAK2158537.1"/>
    </source>
</evidence>
<reference evidence="2" key="1">
    <citation type="journal article" date="2023" name="Mol. Biol. Evol.">
        <title>Third-Generation Sequencing Reveals the Adaptive Role of the Epigenome in Three Deep-Sea Polychaetes.</title>
        <authorList>
            <person name="Perez M."/>
            <person name="Aroh O."/>
            <person name="Sun Y."/>
            <person name="Lan Y."/>
            <person name="Juniper S.K."/>
            <person name="Young C.R."/>
            <person name="Angers B."/>
            <person name="Qian P.Y."/>
        </authorList>
    </citation>
    <scope>NUCLEOTIDE SEQUENCE</scope>
    <source>
        <strain evidence="2">R07B-5</strain>
    </source>
</reference>
<dbReference type="AlphaFoldDB" id="A0AAD9JT69"/>
<keyword evidence="3" id="KW-1185">Reference proteome</keyword>
<dbReference type="Proteomes" id="UP001209878">
    <property type="component" value="Unassembled WGS sequence"/>
</dbReference>
<name>A0AAD9JT69_RIDPI</name>
<feature type="compositionally biased region" description="Low complexity" evidence="1">
    <location>
        <begin position="96"/>
        <end position="110"/>
    </location>
</feature>
<dbReference type="EMBL" id="JAODUO010001787">
    <property type="protein sequence ID" value="KAK2158537.1"/>
    <property type="molecule type" value="Genomic_DNA"/>
</dbReference>
<feature type="region of interest" description="Disordered" evidence="1">
    <location>
        <begin position="51"/>
        <end position="129"/>
    </location>
</feature>